<accession>A0A835K7E3</accession>
<feature type="chain" id="PRO_5032396649" evidence="1">
    <location>
        <begin position="28"/>
        <end position="152"/>
    </location>
</feature>
<keyword evidence="3" id="KW-1185">Reference proteome</keyword>
<protein>
    <submittedName>
        <fullName evidence="2">Uncharacterized protein</fullName>
    </submittedName>
</protein>
<evidence type="ECO:0000256" key="1">
    <source>
        <dbReference type="SAM" id="SignalP"/>
    </source>
</evidence>
<name>A0A835K7E3_9ROSI</name>
<dbReference type="AlphaFoldDB" id="A0A835K7E3"/>
<dbReference type="Proteomes" id="UP000657918">
    <property type="component" value="Unassembled WGS sequence"/>
</dbReference>
<reference evidence="2 3" key="1">
    <citation type="submission" date="2020-10" db="EMBL/GenBank/DDBJ databases">
        <title>Plant Genome Project.</title>
        <authorList>
            <person name="Zhang R.-G."/>
        </authorList>
    </citation>
    <scope>NUCLEOTIDE SEQUENCE [LARGE SCALE GENOMIC DNA]</scope>
    <source>
        <strain evidence="2">FAFU-HL-1</strain>
        <tissue evidence="2">Leaf</tissue>
    </source>
</reference>
<dbReference type="OrthoDB" id="10426213at2759"/>
<organism evidence="2 3">
    <name type="scientific">Salix dunnii</name>
    <dbReference type="NCBI Taxonomy" id="1413687"/>
    <lineage>
        <taxon>Eukaryota</taxon>
        <taxon>Viridiplantae</taxon>
        <taxon>Streptophyta</taxon>
        <taxon>Embryophyta</taxon>
        <taxon>Tracheophyta</taxon>
        <taxon>Spermatophyta</taxon>
        <taxon>Magnoliopsida</taxon>
        <taxon>eudicotyledons</taxon>
        <taxon>Gunneridae</taxon>
        <taxon>Pentapetalae</taxon>
        <taxon>rosids</taxon>
        <taxon>fabids</taxon>
        <taxon>Malpighiales</taxon>
        <taxon>Salicaceae</taxon>
        <taxon>Saliceae</taxon>
        <taxon>Salix</taxon>
    </lineage>
</organism>
<proteinExistence type="predicted"/>
<feature type="signal peptide" evidence="1">
    <location>
        <begin position="1"/>
        <end position="27"/>
    </location>
</feature>
<keyword evidence="1" id="KW-0732">Signal</keyword>
<comment type="caution">
    <text evidence="2">The sequence shown here is derived from an EMBL/GenBank/DDBJ whole genome shotgun (WGS) entry which is preliminary data.</text>
</comment>
<dbReference type="EMBL" id="JADGMS010000006">
    <property type="protein sequence ID" value="KAF9680696.1"/>
    <property type="molecule type" value="Genomic_DNA"/>
</dbReference>
<sequence length="152" mass="16748">MPTKSQAIASLLLTAICSSMLVQTDLSQLPPRSKTPGLHPPPQIPGLPIPESPRDLIQCWSTLTSIPGCLRLWKLRETLFMEFGIKYVGLPRKSRERMVCHWRGSWRRPLAVVPRACDAIGEEPSVTAPRSLGMMAKAVTAILLVEILASNP</sequence>
<gene>
    <name evidence="2" type="ORF">SADUNF_Sadunf06G0148400</name>
</gene>
<evidence type="ECO:0000313" key="3">
    <source>
        <dbReference type="Proteomes" id="UP000657918"/>
    </source>
</evidence>
<evidence type="ECO:0000313" key="2">
    <source>
        <dbReference type="EMBL" id="KAF9680696.1"/>
    </source>
</evidence>